<name>A0A1M7JJT8_9FLAO</name>
<evidence type="ECO:0000313" key="3">
    <source>
        <dbReference type="Proteomes" id="UP000190235"/>
    </source>
</evidence>
<gene>
    <name evidence="2" type="ORF">SAMN05878281_1008</name>
</gene>
<feature type="signal peptide" evidence="1">
    <location>
        <begin position="1"/>
        <end position="23"/>
    </location>
</feature>
<dbReference type="STRING" id="143223.SAMN05878281_1008"/>
<dbReference type="OrthoDB" id="1452561at2"/>
<dbReference type="AlphaFoldDB" id="A0A1M7JJT8"/>
<keyword evidence="3" id="KW-1185">Reference proteome</keyword>
<dbReference type="EMBL" id="LT670848">
    <property type="protein sequence ID" value="SHM53369.1"/>
    <property type="molecule type" value="Genomic_DNA"/>
</dbReference>
<reference evidence="3" key="1">
    <citation type="submission" date="2016-11" db="EMBL/GenBank/DDBJ databases">
        <authorList>
            <person name="Varghese N."/>
            <person name="Submissions S."/>
        </authorList>
    </citation>
    <scope>NUCLEOTIDE SEQUENCE [LARGE SCALE GENOMIC DNA]</scope>
    <source>
        <strain evidence="3">ACAM 48</strain>
    </source>
</reference>
<accession>A0A1M7JJT8</accession>
<feature type="chain" id="PRO_5013382766" evidence="1">
    <location>
        <begin position="24"/>
        <end position="168"/>
    </location>
</feature>
<sequence>MKINSVFNILILVLLGNVFTSNAQQSYTITDFDGLIGEQSTQTRSQQNFDSQEVDNLKNLVFELNPLIVVQENEHVKMGEGAPKLVIVPSNYLSKLSSLKTELQSVNLILIKHSTTNSAATLDLSSIKSGSLKYVLIECDFECSVSNIQGMLKNTSNVKVLYRTTKEQ</sequence>
<organism evidence="2 3">
    <name type="scientific">Salegentibacter salegens</name>
    <dbReference type="NCBI Taxonomy" id="143223"/>
    <lineage>
        <taxon>Bacteria</taxon>
        <taxon>Pseudomonadati</taxon>
        <taxon>Bacteroidota</taxon>
        <taxon>Flavobacteriia</taxon>
        <taxon>Flavobacteriales</taxon>
        <taxon>Flavobacteriaceae</taxon>
        <taxon>Salegentibacter</taxon>
    </lineage>
</organism>
<dbReference type="RefSeq" id="WP_079734251.1">
    <property type="nucleotide sequence ID" value="NZ_LT670848.1"/>
</dbReference>
<dbReference type="Proteomes" id="UP000190235">
    <property type="component" value="Chromosome I"/>
</dbReference>
<keyword evidence="1" id="KW-0732">Signal</keyword>
<protein>
    <submittedName>
        <fullName evidence="2">Uncharacterized protein</fullName>
    </submittedName>
</protein>
<evidence type="ECO:0000313" key="2">
    <source>
        <dbReference type="EMBL" id="SHM53369.1"/>
    </source>
</evidence>
<proteinExistence type="predicted"/>
<evidence type="ECO:0000256" key="1">
    <source>
        <dbReference type="SAM" id="SignalP"/>
    </source>
</evidence>